<keyword evidence="8" id="KW-1185">Reference proteome</keyword>
<evidence type="ECO:0000313" key="8">
    <source>
        <dbReference type="Proteomes" id="UP000233293"/>
    </source>
</evidence>
<dbReference type="SUPFAM" id="SSF50685">
    <property type="entry name" value="Barwin-like endoglucanases"/>
    <property type="match status" value="1"/>
</dbReference>
<dbReference type="HAMAP" id="MF_02071">
    <property type="entry name" value="RlpA"/>
    <property type="match status" value="1"/>
</dbReference>
<evidence type="ECO:0000256" key="1">
    <source>
        <dbReference type="ARBA" id="ARBA00023239"/>
    </source>
</evidence>
<dbReference type="EC" id="4.2.2.-" evidence="3"/>
<organism evidence="7 8">
    <name type="scientific">Telmatospirillum siberiense</name>
    <dbReference type="NCBI Taxonomy" id="382514"/>
    <lineage>
        <taxon>Bacteria</taxon>
        <taxon>Pseudomonadati</taxon>
        <taxon>Pseudomonadota</taxon>
        <taxon>Alphaproteobacteria</taxon>
        <taxon>Rhodospirillales</taxon>
        <taxon>Rhodospirillaceae</taxon>
        <taxon>Telmatospirillum</taxon>
    </lineage>
</organism>
<dbReference type="PANTHER" id="PTHR34183:SF1">
    <property type="entry name" value="ENDOLYTIC PEPTIDOGLYCAN TRANSGLYCOSYLASE RLPA"/>
    <property type="match status" value="1"/>
</dbReference>
<evidence type="ECO:0000259" key="6">
    <source>
        <dbReference type="Pfam" id="PF03330"/>
    </source>
</evidence>
<keyword evidence="2 3" id="KW-0961">Cell wall biogenesis/degradation</keyword>
<dbReference type="PANTHER" id="PTHR34183">
    <property type="entry name" value="ENDOLYTIC PEPTIDOGLYCAN TRANSGLYCOSYLASE RLPA"/>
    <property type="match status" value="1"/>
</dbReference>
<dbReference type="EMBL" id="PIUM01000005">
    <property type="protein sequence ID" value="PKU25435.1"/>
    <property type="molecule type" value="Genomic_DNA"/>
</dbReference>
<evidence type="ECO:0000256" key="3">
    <source>
        <dbReference type="HAMAP-Rule" id="MF_02071"/>
    </source>
</evidence>
<comment type="caution">
    <text evidence="7">The sequence shown here is derived from an EMBL/GenBank/DDBJ whole genome shotgun (WGS) entry which is preliminary data.</text>
</comment>
<dbReference type="AlphaFoldDB" id="A0A2N3PYI6"/>
<dbReference type="GO" id="GO:0008932">
    <property type="term" value="F:lytic endotransglycosylase activity"/>
    <property type="evidence" value="ECO:0007669"/>
    <property type="project" value="UniProtKB-UniRule"/>
</dbReference>
<accession>A0A2N3PYI6</accession>
<dbReference type="GO" id="GO:0000270">
    <property type="term" value="P:peptidoglycan metabolic process"/>
    <property type="evidence" value="ECO:0007669"/>
    <property type="project" value="UniProtKB-UniRule"/>
</dbReference>
<dbReference type="Pfam" id="PF03330">
    <property type="entry name" value="DPBB_1"/>
    <property type="match status" value="1"/>
</dbReference>
<proteinExistence type="inferred from homology"/>
<dbReference type="Proteomes" id="UP000233293">
    <property type="component" value="Unassembled WGS sequence"/>
</dbReference>
<reference evidence="8" key="1">
    <citation type="submission" date="2017-12" db="EMBL/GenBank/DDBJ databases">
        <title>Draft genome sequence of Telmatospirillum siberiense 26-4b1T, an acidotolerant peatland alphaproteobacterium potentially involved in sulfur cycling.</title>
        <authorList>
            <person name="Hausmann B."/>
            <person name="Pjevac P."/>
            <person name="Schreck K."/>
            <person name="Herbold C.W."/>
            <person name="Daims H."/>
            <person name="Wagner M."/>
            <person name="Pester M."/>
            <person name="Loy A."/>
        </authorList>
    </citation>
    <scope>NUCLEOTIDE SEQUENCE [LARGE SCALE GENOMIC DNA]</scope>
    <source>
        <strain evidence="8">26-4b1</strain>
    </source>
</reference>
<dbReference type="InterPro" id="IPR036908">
    <property type="entry name" value="RlpA-like_sf"/>
</dbReference>
<dbReference type="NCBIfam" id="TIGR00413">
    <property type="entry name" value="rlpA"/>
    <property type="match status" value="1"/>
</dbReference>
<dbReference type="CDD" id="cd22268">
    <property type="entry name" value="DPBB_RlpA-like"/>
    <property type="match status" value="1"/>
</dbReference>
<sequence length="129" mass="13961">MASPSSAAQPEAKRSPAPLERQAIQRAAVYPTARSVIGTASWYGGRHVGRPTACGEIHSPDRRTAAHRDLPFGTLLRVTNLKNGKTSLVRVNDRGPYVPGRAIDLSERAARDLAMLDDGLAHVRMEILP</sequence>
<comment type="similarity">
    <text evidence="3 4">Belongs to the RlpA family.</text>
</comment>
<evidence type="ECO:0000256" key="5">
    <source>
        <dbReference type="SAM" id="MobiDB-lite"/>
    </source>
</evidence>
<evidence type="ECO:0000256" key="2">
    <source>
        <dbReference type="ARBA" id="ARBA00023316"/>
    </source>
</evidence>
<feature type="region of interest" description="Disordered" evidence="5">
    <location>
        <begin position="1"/>
        <end position="21"/>
    </location>
</feature>
<gene>
    <name evidence="3" type="primary">rlpA</name>
    <name evidence="7" type="ORF">CWS72_07235</name>
</gene>
<keyword evidence="1 3" id="KW-0456">Lyase</keyword>
<evidence type="ECO:0000256" key="4">
    <source>
        <dbReference type="RuleBase" id="RU003495"/>
    </source>
</evidence>
<comment type="function">
    <text evidence="3">Lytic transglycosylase with a strong preference for naked glycan strands that lack stem peptides.</text>
</comment>
<protein>
    <recommendedName>
        <fullName evidence="3">Endolytic peptidoglycan transglycosylase RlpA</fullName>
        <ecNumber evidence="3">4.2.2.-</ecNumber>
    </recommendedName>
</protein>
<name>A0A2N3PYI6_9PROT</name>
<dbReference type="InterPro" id="IPR009009">
    <property type="entry name" value="RlpA-like_DPBB"/>
</dbReference>
<feature type="region of interest" description="Disordered" evidence="5">
    <location>
        <begin position="43"/>
        <end position="66"/>
    </location>
</feature>
<dbReference type="InterPro" id="IPR034718">
    <property type="entry name" value="RlpA"/>
</dbReference>
<evidence type="ECO:0000313" key="7">
    <source>
        <dbReference type="EMBL" id="PKU25435.1"/>
    </source>
</evidence>
<feature type="domain" description="RlpA-like protein double-psi beta-barrel" evidence="6">
    <location>
        <begin position="38"/>
        <end position="124"/>
    </location>
</feature>
<dbReference type="InterPro" id="IPR012997">
    <property type="entry name" value="RplA"/>
</dbReference>
<dbReference type="OrthoDB" id="9779128at2"/>
<keyword evidence="7" id="KW-0449">Lipoprotein</keyword>
<dbReference type="Gene3D" id="2.40.40.10">
    <property type="entry name" value="RlpA-like domain"/>
    <property type="match status" value="1"/>
</dbReference>
<dbReference type="GO" id="GO:0071555">
    <property type="term" value="P:cell wall organization"/>
    <property type="evidence" value="ECO:0007669"/>
    <property type="project" value="UniProtKB-KW"/>
</dbReference>